<dbReference type="GO" id="GO:0016887">
    <property type="term" value="F:ATP hydrolysis activity"/>
    <property type="evidence" value="ECO:0007669"/>
    <property type="project" value="TreeGrafter"/>
</dbReference>
<dbReference type="GO" id="GO:0051782">
    <property type="term" value="P:negative regulation of cell division"/>
    <property type="evidence" value="ECO:0007669"/>
    <property type="project" value="TreeGrafter"/>
</dbReference>
<reference evidence="5 6" key="1">
    <citation type="submission" date="2020-08" db="EMBL/GenBank/DDBJ databases">
        <title>Winkia gen. nov., sp. nov., isolated from faeces of the Anser albifrons in China.</title>
        <authorList>
            <person name="Liu Q."/>
        </authorList>
    </citation>
    <scope>NUCLEOTIDE SEQUENCE [LARGE SCALE GENOMIC DNA]</scope>
    <source>
        <strain evidence="5 6">C62</strain>
    </source>
</reference>
<dbReference type="InterPro" id="IPR050625">
    <property type="entry name" value="ParA/MinD_ATPase"/>
</dbReference>
<evidence type="ECO:0000256" key="1">
    <source>
        <dbReference type="ARBA" id="ARBA00022741"/>
    </source>
</evidence>
<dbReference type="InterPro" id="IPR002586">
    <property type="entry name" value="CobQ/CobB/MinD/ParA_Nub-bd_dom"/>
</dbReference>
<dbReference type="Gene3D" id="3.40.50.300">
    <property type="entry name" value="P-loop containing nucleotide triphosphate hydrolases"/>
    <property type="match status" value="1"/>
</dbReference>
<protein>
    <recommendedName>
        <fullName evidence="4">AAA+ ATPase domain-containing protein</fullName>
    </recommendedName>
</protein>
<keyword evidence="1" id="KW-0547">Nucleotide-binding</keyword>
<dbReference type="RefSeq" id="WP_191072162.1">
    <property type="nucleotide sequence ID" value="NZ_CP060506.1"/>
</dbReference>
<sequence>MSRCPEILVVAEGEFETELVSTLHAEGLAHVARRCADAAEVRGAAAAGLGEIAVVDRDLVSLDVVADLERAGMRVIVVGGNAVARTVDAVIAALLGTATDETPGAMSSDVGSLTGAALAAQLPPDPFTEAGSFPVPPPAPPSGAAASGAHTRYPPRSRRRAAAPPETPREEPAVPTVPEAPAPHRGEVIVVAGPAGAPGRTTLALALAADVAQRGLRVLLIDADTVAPGIVYLLALPDESAGIIAATYRARNGELDALVLGDLVDHTAWGFDVVTGIEQAQRWKEVDESGLAGLLRVARECYDLVLVDTAGPVDGPDAPASYYGPARDAARAAALAECDRHLVVGAGDPLGMRRLLGYLRDFPSERGLVVVNRLDSLAAGVGAERGARHILARYGGIDRAFLVRRDPTGVARAQLDGTPMLASDVGDDIAAIADALVGERAPRRDGGHSRRRGAGRWRPWPRR</sequence>
<dbReference type="AlphaFoldDB" id="A0A8I0GD42"/>
<organism evidence="5 6">
    <name type="scientific">Nanchangia anserum</name>
    <dbReference type="NCBI Taxonomy" id="2692125"/>
    <lineage>
        <taxon>Bacteria</taxon>
        <taxon>Bacillati</taxon>
        <taxon>Actinomycetota</taxon>
        <taxon>Actinomycetes</taxon>
        <taxon>Actinomycetales</taxon>
        <taxon>Actinomycetaceae</taxon>
        <taxon>Nanchangia</taxon>
    </lineage>
</organism>
<feature type="compositionally biased region" description="Basic residues" evidence="3">
    <location>
        <begin position="449"/>
        <end position="463"/>
    </location>
</feature>
<dbReference type="PANTHER" id="PTHR43384:SF6">
    <property type="entry name" value="SEPTUM SITE-DETERMINING PROTEIN MIND HOMOLOG, CHLOROPLASTIC"/>
    <property type="match status" value="1"/>
</dbReference>
<dbReference type="GO" id="GO:0005829">
    <property type="term" value="C:cytosol"/>
    <property type="evidence" value="ECO:0007669"/>
    <property type="project" value="TreeGrafter"/>
</dbReference>
<accession>A0A8I0GD42</accession>
<dbReference type="SUPFAM" id="SSF52540">
    <property type="entry name" value="P-loop containing nucleoside triphosphate hydrolases"/>
    <property type="match status" value="1"/>
</dbReference>
<evidence type="ECO:0000256" key="2">
    <source>
        <dbReference type="ARBA" id="ARBA00022840"/>
    </source>
</evidence>
<dbReference type="InterPro" id="IPR003593">
    <property type="entry name" value="AAA+_ATPase"/>
</dbReference>
<evidence type="ECO:0000256" key="3">
    <source>
        <dbReference type="SAM" id="MobiDB-lite"/>
    </source>
</evidence>
<dbReference type="PANTHER" id="PTHR43384">
    <property type="entry name" value="SEPTUM SITE-DETERMINING PROTEIN MIND HOMOLOG, CHLOROPLASTIC-RELATED"/>
    <property type="match status" value="1"/>
</dbReference>
<feature type="region of interest" description="Disordered" evidence="3">
    <location>
        <begin position="124"/>
        <end position="182"/>
    </location>
</feature>
<comment type="caution">
    <text evidence="5">The sequence shown here is derived from an EMBL/GenBank/DDBJ whole genome shotgun (WGS) entry which is preliminary data.</text>
</comment>
<feature type="domain" description="AAA+ ATPase" evidence="4">
    <location>
        <begin position="185"/>
        <end position="396"/>
    </location>
</feature>
<gene>
    <name evidence="5" type="ORF">H8R10_07470</name>
</gene>
<evidence type="ECO:0000313" key="5">
    <source>
        <dbReference type="EMBL" id="MBD3690061.1"/>
    </source>
</evidence>
<keyword evidence="2" id="KW-0067">ATP-binding</keyword>
<keyword evidence="6" id="KW-1185">Reference proteome</keyword>
<proteinExistence type="predicted"/>
<evidence type="ECO:0000259" key="4">
    <source>
        <dbReference type="SMART" id="SM00382"/>
    </source>
</evidence>
<name>A0A8I0GD42_9ACTO</name>
<feature type="region of interest" description="Disordered" evidence="3">
    <location>
        <begin position="441"/>
        <end position="463"/>
    </location>
</feature>
<dbReference type="InterPro" id="IPR027417">
    <property type="entry name" value="P-loop_NTPase"/>
</dbReference>
<evidence type="ECO:0000313" key="6">
    <source>
        <dbReference type="Proteomes" id="UP000627538"/>
    </source>
</evidence>
<dbReference type="EMBL" id="JACRUO010000002">
    <property type="protein sequence ID" value="MBD3690061.1"/>
    <property type="molecule type" value="Genomic_DNA"/>
</dbReference>
<dbReference type="SMART" id="SM00382">
    <property type="entry name" value="AAA"/>
    <property type="match status" value="1"/>
</dbReference>
<dbReference type="Pfam" id="PF01656">
    <property type="entry name" value="CbiA"/>
    <property type="match status" value="1"/>
</dbReference>
<dbReference type="GO" id="GO:0009898">
    <property type="term" value="C:cytoplasmic side of plasma membrane"/>
    <property type="evidence" value="ECO:0007669"/>
    <property type="project" value="TreeGrafter"/>
</dbReference>
<dbReference type="Proteomes" id="UP000627538">
    <property type="component" value="Unassembled WGS sequence"/>
</dbReference>
<dbReference type="GO" id="GO:0005524">
    <property type="term" value="F:ATP binding"/>
    <property type="evidence" value="ECO:0007669"/>
    <property type="project" value="UniProtKB-KW"/>
</dbReference>